<sequence>MKRPALITLLVLLFFSFGSITNGSNEISEEELERWFNSDSLEPPRYKEVNEGSLVFLTHQPGKKLHHHHNTVTILPNSLNDGWILIEQCHTNIDKVSAAQILFKAGKVKNIKVISSKNIEKTWVEGASVQMENIKANAVLCVQANTRSFKQLADGTYSLRNGPFMRRFLDGYFPLHVSLDLNYAQTNLELIDILPATQSGFEVTRMDGFVKIDTIFEGRLHTEFHFKQKNL</sequence>
<evidence type="ECO:0000313" key="1">
    <source>
        <dbReference type="EMBL" id="VAW91063.1"/>
    </source>
</evidence>
<reference evidence="1" key="1">
    <citation type="submission" date="2018-06" db="EMBL/GenBank/DDBJ databases">
        <authorList>
            <person name="Zhirakovskaya E."/>
        </authorList>
    </citation>
    <scope>NUCLEOTIDE SEQUENCE</scope>
</reference>
<name>A0A3B0ZSJ6_9ZZZZ</name>
<accession>A0A3B0ZSJ6</accession>
<organism evidence="1">
    <name type="scientific">hydrothermal vent metagenome</name>
    <dbReference type="NCBI Taxonomy" id="652676"/>
    <lineage>
        <taxon>unclassified sequences</taxon>
        <taxon>metagenomes</taxon>
        <taxon>ecological metagenomes</taxon>
    </lineage>
</organism>
<proteinExistence type="predicted"/>
<dbReference type="EMBL" id="UOFR01000009">
    <property type="protein sequence ID" value="VAW91063.1"/>
    <property type="molecule type" value="Genomic_DNA"/>
</dbReference>
<protein>
    <submittedName>
        <fullName evidence="1">Uncharacterized protein</fullName>
    </submittedName>
</protein>
<dbReference type="AlphaFoldDB" id="A0A3B0ZSJ6"/>
<gene>
    <name evidence="1" type="ORF">MNBD_GAMMA21-2094</name>
</gene>